<organism evidence="5 6">
    <name type="scientific">Nocardiopsis lambiniae</name>
    <dbReference type="NCBI Taxonomy" id="3075539"/>
    <lineage>
        <taxon>Bacteria</taxon>
        <taxon>Bacillati</taxon>
        <taxon>Actinomycetota</taxon>
        <taxon>Actinomycetes</taxon>
        <taxon>Streptosporangiales</taxon>
        <taxon>Nocardiopsidaceae</taxon>
        <taxon>Nocardiopsis</taxon>
    </lineage>
</organism>
<dbReference type="InterPro" id="IPR018060">
    <property type="entry name" value="HTH_AraC"/>
</dbReference>
<comment type="caution">
    <text evidence="5">The sequence shown here is derived from an EMBL/GenBank/DDBJ whole genome shotgun (WGS) entry which is preliminary data.</text>
</comment>
<dbReference type="RefSeq" id="WP_311509673.1">
    <property type="nucleotide sequence ID" value="NZ_JAVREP010000001.1"/>
</dbReference>
<evidence type="ECO:0000256" key="2">
    <source>
        <dbReference type="ARBA" id="ARBA00023125"/>
    </source>
</evidence>
<dbReference type="PANTHER" id="PTHR46796">
    <property type="entry name" value="HTH-TYPE TRANSCRIPTIONAL ACTIVATOR RHAS-RELATED"/>
    <property type="match status" value="1"/>
</dbReference>
<keyword evidence="1" id="KW-0805">Transcription regulation</keyword>
<sequence length="275" mass="29794">MDLRPVEEDARGIIDPATGLARFRLDRHPPSPALARFVDRHWVATWDLTGREPFTQRVLAHPVVNLVFTAGTATVHGPAAGPVGRRLDGRGWALGVMFRPAGFRPFADRPLHALIDTSLPAGEALPGGEELERAVRDLDPGDPDAVAPLLARVEDFLAALAPADPHPAEGTRDIVERVAADPTTLGVADLAAREGLGVRLLQRRFADHVGPGPKSVIRRYRFYEAAERARRGTPPDWGRLAAELGFSDQAHLTREFTALIGVPPGRYAARARAGR</sequence>
<gene>
    <name evidence="5" type="ORF">RM479_00555</name>
</gene>
<dbReference type="Proteomes" id="UP001183390">
    <property type="component" value="Unassembled WGS sequence"/>
</dbReference>
<evidence type="ECO:0000313" key="5">
    <source>
        <dbReference type="EMBL" id="MDT0326901.1"/>
    </source>
</evidence>
<evidence type="ECO:0000256" key="3">
    <source>
        <dbReference type="ARBA" id="ARBA00023163"/>
    </source>
</evidence>
<dbReference type="SMART" id="SM00342">
    <property type="entry name" value="HTH_ARAC"/>
    <property type="match status" value="1"/>
</dbReference>
<dbReference type="InterPro" id="IPR050204">
    <property type="entry name" value="AraC_XylS_family_regulators"/>
</dbReference>
<proteinExistence type="predicted"/>
<dbReference type="EMBL" id="JAVREP010000001">
    <property type="protein sequence ID" value="MDT0326901.1"/>
    <property type="molecule type" value="Genomic_DNA"/>
</dbReference>
<name>A0ABU2M4G8_9ACTN</name>
<keyword evidence="3" id="KW-0804">Transcription</keyword>
<dbReference type="InterPro" id="IPR046532">
    <property type="entry name" value="DUF6597"/>
</dbReference>
<evidence type="ECO:0000256" key="1">
    <source>
        <dbReference type="ARBA" id="ARBA00023015"/>
    </source>
</evidence>
<accession>A0ABU2M4G8</accession>
<dbReference type="PROSITE" id="PS01124">
    <property type="entry name" value="HTH_ARAC_FAMILY_2"/>
    <property type="match status" value="1"/>
</dbReference>
<dbReference type="Pfam" id="PF12833">
    <property type="entry name" value="HTH_18"/>
    <property type="match status" value="1"/>
</dbReference>
<keyword evidence="2" id="KW-0238">DNA-binding</keyword>
<feature type="domain" description="HTH araC/xylS-type" evidence="4">
    <location>
        <begin position="169"/>
        <end position="270"/>
    </location>
</feature>
<dbReference type="Pfam" id="PF20240">
    <property type="entry name" value="DUF6597"/>
    <property type="match status" value="1"/>
</dbReference>
<reference evidence="6" key="1">
    <citation type="submission" date="2023-07" db="EMBL/GenBank/DDBJ databases">
        <title>30 novel species of actinomycetes from the DSMZ collection.</title>
        <authorList>
            <person name="Nouioui I."/>
        </authorList>
    </citation>
    <scope>NUCLEOTIDE SEQUENCE [LARGE SCALE GENOMIC DNA]</scope>
    <source>
        <strain evidence="6">DSM 44743</strain>
    </source>
</reference>
<evidence type="ECO:0000313" key="6">
    <source>
        <dbReference type="Proteomes" id="UP001183390"/>
    </source>
</evidence>
<evidence type="ECO:0000259" key="4">
    <source>
        <dbReference type="PROSITE" id="PS01124"/>
    </source>
</evidence>
<dbReference type="Gene3D" id="1.10.10.60">
    <property type="entry name" value="Homeodomain-like"/>
    <property type="match status" value="1"/>
</dbReference>
<protein>
    <submittedName>
        <fullName evidence="5">Helix-turn-helix transcriptional regulator</fullName>
    </submittedName>
</protein>
<keyword evidence="6" id="KW-1185">Reference proteome</keyword>